<organism evidence="3 4">
    <name type="scientific">Isoptericola jiangsuensis</name>
    <dbReference type="NCBI Taxonomy" id="548579"/>
    <lineage>
        <taxon>Bacteria</taxon>
        <taxon>Bacillati</taxon>
        <taxon>Actinomycetota</taxon>
        <taxon>Actinomycetes</taxon>
        <taxon>Micrococcales</taxon>
        <taxon>Promicromonosporaceae</taxon>
        <taxon>Isoptericola</taxon>
    </lineage>
</organism>
<comment type="caution">
    <text evidence="3">The sequence shown here is derived from an EMBL/GenBank/DDBJ whole genome shotgun (WGS) entry which is preliminary data.</text>
</comment>
<keyword evidence="4" id="KW-1185">Reference proteome</keyword>
<feature type="transmembrane region" description="Helical" evidence="2">
    <location>
        <begin position="30"/>
        <end position="49"/>
    </location>
</feature>
<evidence type="ECO:0000313" key="4">
    <source>
        <dbReference type="Proteomes" id="UP000224130"/>
    </source>
</evidence>
<feature type="region of interest" description="Disordered" evidence="1">
    <location>
        <begin position="57"/>
        <end position="94"/>
    </location>
</feature>
<dbReference type="RefSeq" id="WP_141538595.1">
    <property type="nucleotide sequence ID" value="NZ_PDJJ01000001.1"/>
</dbReference>
<evidence type="ECO:0000313" key="3">
    <source>
        <dbReference type="EMBL" id="PFG41826.1"/>
    </source>
</evidence>
<dbReference type="Proteomes" id="UP000224130">
    <property type="component" value="Unassembled WGS sequence"/>
</dbReference>
<feature type="compositionally biased region" description="Low complexity" evidence="1">
    <location>
        <begin position="78"/>
        <end position="94"/>
    </location>
</feature>
<evidence type="ECO:0000256" key="2">
    <source>
        <dbReference type="SAM" id="Phobius"/>
    </source>
</evidence>
<dbReference type="AlphaFoldDB" id="A0A2A9ETD0"/>
<sequence>MRRMMWTAGAVVLGDGMLLGASAALGWIALVVLAVLVGLGGALFVARNVPAGRTPARPATVTLGVPMREAPATTETDGAPALGTPVAAPTPVAA</sequence>
<evidence type="ECO:0000256" key="1">
    <source>
        <dbReference type="SAM" id="MobiDB-lite"/>
    </source>
</evidence>
<keyword evidence="2" id="KW-0812">Transmembrane</keyword>
<dbReference type="EMBL" id="PDJJ01000001">
    <property type="protein sequence ID" value="PFG41826.1"/>
    <property type="molecule type" value="Genomic_DNA"/>
</dbReference>
<protein>
    <submittedName>
        <fullName evidence="3">Uncharacterized protein</fullName>
    </submittedName>
</protein>
<accession>A0A2A9ETD0</accession>
<name>A0A2A9ETD0_9MICO</name>
<keyword evidence="2" id="KW-0472">Membrane</keyword>
<proteinExistence type="predicted"/>
<reference evidence="3 4" key="1">
    <citation type="submission" date="2017-10" db="EMBL/GenBank/DDBJ databases">
        <title>Sequencing the genomes of 1000 actinobacteria strains.</title>
        <authorList>
            <person name="Klenk H.-P."/>
        </authorList>
    </citation>
    <scope>NUCLEOTIDE SEQUENCE [LARGE SCALE GENOMIC DNA]</scope>
    <source>
        <strain evidence="3 4">DSM 21863</strain>
    </source>
</reference>
<keyword evidence="2" id="KW-1133">Transmembrane helix</keyword>
<gene>
    <name evidence="3" type="ORF">ATJ88_0469</name>
</gene>